<proteinExistence type="predicted"/>
<feature type="region of interest" description="Disordered" evidence="1">
    <location>
        <begin position="218"/>
        <end position="252"/>
    </location>
</feature>
<feature type="compositionally biased region" description="Polar residues" evidence="1">
    <location>
        <begin position="172"/>
        <end position="188"/>
    </location>
</feature>
<reference evidence="2" key="2">
    <citation type="submission" date="2017-05" db="UniProtKB">
        <authorList>
            <consortium name="EnsemblMetazoa"/>
        </authorList>
    </citation>
    <scope>IDENTIFICATION</scope>
</reference>
<dbReference type="InParanoid" id="A0A1X7V9E4"/>
<feature type="region of interest" description="Disordered" evidence="1">
    <location>
        <begin position="814"/>
        <end position="843"/>
    </location>
</feature>
<feature type="compositionally biased region" description="Basic and acidic residues" evidence="1">
    <location>
        <begin position="1"/>
        <end position="11"/>
    </location>
</feature>
<feature type="compositionally biased region" description="Low complexity" evidence="1">
    <location>
        <begin position="714"/>
        <end position="727"/>
    </location>
</feature>
<feature type="region of interest" description="Disordered" evidence="1">
    <location>
        <begin position="713"/>
        <end position="797"/>
    </location>
</feature>
<name>A0A1X7V9E4_AMPQE</name>
<dbReference type="KEGG" id="aqu:105312141"/>
<feature type="compositionally biased region" description="Low complexity" evidence="1">
    <location>
        <begin position="88"/>
        <end position="106"/>
    </location>
</feature>
<dbReference type="Proteomes" id="UP000007879">
    <property type="component" value="Unassembled WGS sequence"/>
</dbReference>
<feature type="compositionally biased region" description="Polar residues" evidence="1">
    <location>
        <begin position="46"/>
        <end position="87"/>
    </location>
</feature>
<feature type="compositionally biased region" description="Polar residues" evidence="1">
    <location>
        <begin position="815"/>
        <end position="843"/>
    </location>
</feature>
<accession>A0A1X7V9E4</accession>
<feature type="compositionally biased region" description="Low complexity" evidence="1">
    <location>
        <begin position="739"/>
        <end position="774"/>
    </location>
</feature>
<dbReference type="EnsemblMetazoa" id="Aqu2.1.36399_001">
    <property type="protein sequence ID" value="Aqu2.1.36399_001"/>
    <property type="gene ID" value="Aqu2.1.36399"/>
</dbReference>
<dbReference type="EnsemblMetazoa" id="XM_019994549.1">
    <property type="protein sequence ID" value="XP_019850108.1"/>
    <property type="gene ID" value="LOC105312141"/>
</dbReference>
<evidence type="ECO:0000256" key="1">
    <source>
        <dbReference type="SAM" id="MobiDB-lite"/>
    </source>
</evidence>
<reference evidence="3" key="1">
    <citation type="journal article" date="2010" name="Nature">
        <title>The Amphimedon queenslandica genome and the evolution of animal complexity.</title>
        <authorList>
            <person name="Srivastava M."/>
            <person name="Simakov O."/>
            <person name="Chapman J."/>
            <person name="Fahey B."/>
            <person name="Gauthier M.E."/>
            <person name="Mitros T."/>
            <person name="Richards G.S."/>
            <person name="Conaco C."/>
            <person name="Dacre M."/>
            <person name="Hellsten U."/>
            <person name="Larroux C."/>
            <person name="Putnam N.H."/>
            <person name="Stanke M."/>
            <person name="Adamska M."/>
            <person name="Darling A."/>
            <person name="Degnan S.M."/>
            <person name="Oakley T.H."/>
            <person name="Plachetzki D.C."/>
            <person name="Zhai Y."/>
            <person name="Adamski M."/>
            <person name="Calcino A."/>
            <person name="Cummins S.F."/>
            <person name="Goodstein D.M."/>
            <person name="Harris C."/>
            <person name="Jackson D.J."/>
            <person name="Leys S.P."/>
            <person name="Shu S."/>
            <person name="Woodcroft B.J."/>
            <person name="Vervoort M."/>
            <person name="Kosik K.S."/>
            <person name="Manning G."/>
            <person name="Degnan B.M."/>
            <person name="Rokhsar D.S."/>
        </authorList>
    </citation>
    <scope>NUCLEOTIDE SEQUENCE [LARGE SCALE GENOMIC DNA]</scope>
</reference>
<evidence type="ECO:0000313" key="2">
    <source>
        <dbReference type="EnsemblMetazoa" id="Aqu2.1.36399_001"/>
    </source>
</evidence>
<gene>
    <name evidence="2" type="primary">105312141</name>
</gene>
<keyword evidence="3" id="KW-1185">Reference proteome</keyword>
<feature type="compositionally biased region" description="Low complexity" evidence="1">
    <location>
        <begin position="869"/>
        <end position="881"/>
    </location>
</feature>
<feature type="region of interest" description="Disordered" evidence="1">
    <location>
        <begin position="1"/>
        <end position="195"/>
    </location>
</feature>
<dbReference type="STRING" id="400682.A0A1X7V9E4"/>
<feature type="compositionally biased region" description="Basic and acidic residues" evidence="1">
    <location>
        <begin position="233"/>
        <end position="252"/>
    </location>
</feature>
<feature type="region of interest" description="Disordered" evidence="1">
    <location>
        <begin position="869"/>
        <end position="914"/>
    </location>
</feature>
<sequence>MEQTDGRDETNRINNDSEEEAPSSNSSNGVTQRASSPRKRALRLYSSDQSDVVKSTTPTPQDEEQTSTPSCPVTRSKALSSGAVQNMSSSSSSASPEDSSGDSSEGGAREKTTPLVKTRPTRKGRFAKGTTLMASLKVKQSGGGGGTNTCKTKKGASSNRRSSKGKEEASPVSDNTAASDKNVTTGTTENEDHMFGGVLSSIPDVGLCSFSVEVANVNSTKRKKRSLSPPLDSDPHKTNKASKMSDEDSDRVLSPEIDLQNQTTATSSIQPPAIQAVKQDGVMASSQSCYTTAGQYNTLSTQELINNIPPINTAMPIGVARVPHHSSRSLVGIHWSNEGGTRHPLMATGPSVLSVPEEVQNVSVIDTSAFPFHTLGRIGRSSGESLPLTHRSNWNTASSSQYTIHHRVNTDHVTGGHVTSGIGHVTGSIGHVTSGIGHVTGGVGHVTSVAGHVTSGVSHVTSVAGHVTSGVSHVTSGIGHVTSGIGHVTSVASRLSDMSLMQGYFLYPHHQFNEHLLSHGPVLTNAVSSPITSSIINEPVSASSLSNTSSTTNKGINPVHTGINFAMDSAQVEINPAYTGINSLHSSSGSSKMDNNNNNIRLLSPDTLSMVSLPQGVTSSYSSSFSHLLTSSPLITSTAGASTTKTTPTSSHSSPLVSNLLMTLPSHFQSIGLASTVSEPSPLSPPPPFSSPFLPPSSLYSIVGMNLNTAPTVSAGSKKSSAARRSSVPLLTPSKKNNKSSQTKTTSATTAKKVSHSSTSGSKSSRTSTTSSSKVFKKTSHEKNSSQASTPPYLQVSPEWKDSLQSKMRDLLRINSKSSESRSGLTTPSALTVTPITPSNSTNNFPFPVPISPRPSSLAPAPSLLSPLSPSSLPLSPSSLPFSPPRTRPSKKTTKQSKGCTNKLTRPPPMRATTPSILGRTGGSPPFNAGAHQPPNSLPLTAAIASCLISPDQIDILGLNNFSSSLLSLLTGSAGFACLDAINYAELERQFRSAQSILETQQLHVNNLKNRLVQARFQQQVLLLQSDHYQGCTKNLILPSMRDHLEVPISIPGYKTNLSGSIPPDQWKGSFERPHLECLDFYK</sequence>
<evidence type="ECO:0000313" key="3">
    <source>
        <dbReference type="Proteomes" id="UP000007879"/>
    </source>
</evidence>
<dbReference type="AlphaFoldDB" id="A0A1X7V9E4"/>
<organism evidence="2">
    <name type="scientific">Amphimedon queenslandica</name>
    <name type="common">Sponge</name>
    <dbReference type="NCBI Taxonomy" id="400682"/>
    <lineage>
        <taxon>Eukaryota</taxon>
        <taxon>Metazoa</taxon>
        <taxon>Porifera</taxon>
        <taxon>Demospongiae</taxon>
        <taxon>Heteroscleromorpha</taxon>
        <taxon>Haplosclerida</taxon>
        <taxon>Niphatidae</taxon>
        <taxon>Amphimedon</taxon>
    </lineage>
</organism>
<protein>
    <submittedName>
        <fullName evidence="2">Uncharacterized protein</fullName>
    </submittedName>
</protein>